<dbReference type="AlphaFoldDB" id="A0A1I7W700"/>
<keyword evidence="1" id="KW-1185">Reference proteome</keyword>
<protein>
    <submittedName>
        <fullName evidence="2">Transposase</fullName>
    </submittedName>
</protein>
<reference evidence="2" key="1">
    <citation type="submission" date="2016-11" db="UniProtKB">
        <authorList>
            <consortium name="WormBaseParasite"/>
        </authorList>
    </citation>
    <scope>IDENTIFICATION</scope>
</reference>
<name>A0A1I7W700_HETBA</name>
<dbReference type="WBParaSite" id="Hba_00417">
    <property type="protein sequence ID" value="Hba_00417"/>
    <property type="gene ID" value="Hba_00417"/>
</dbReference>
<proteinExistence type="predicted"/>
<dbReference type="Proteomes" id="UP000095283">
    <property type="component" value="Unplaced"/>
</dbReference>
<accession>A0A1I7W700</accession>
<sequence>MPILACLLIESSIIDRVKRQTYKYDDALLAYAHPHPGTKVQQGFLNRYAPQDWPKWYTRTIMNWDGLSITSPYDHNDVRFHAWQNDIAQRTLV</sequence>
<organism evidence="1 2">
    <name type="scientific">Heterorhabditis bacteriophora</name>
    <name type="common">Entomopathogenic nematode worm</name>
    <dbReference type="NCBI Taxonomy" id="37862"/>
    <lineage>
        <taxon>Eukaryota</taxon>
        <taxon>Metazoa</taxon>
        <taxon>Ecdysozoa</taxon>
        <taxon>Nematoda</taxon>
        <taxon>Chromadorea</taxon>
        <taxon>Rhabditida</taxon>
        <taxon>Rhabditina</taxon>
        <taxon>Rhabditomorpha</taxon>
        <taxon>Strongyloidea</taxon>
        <taxon>Heterorhabditidae</taxon>
        <taxon>Heterorhabditis</taxon>
    </lineage>
</organism>
<evidence type="ECO:0000313" key="2">
    <source>
        <dbReference type="WBParaSite" id="Hba_00417"/>
    </source>
</evidence>
<evidence type="ECO:0000313" key="1">
    <source>
        <dbReference type="Proteomes" id="UP000095283"/>
    </source>
</evidence>